<dbReference type="InterPro" id="IPR017438">
    <property type="entry name" value="ATP-NAD_kinase_N"/>
</dbReference>
<dbReference type="InterPro" id="IPR001206">
    <property type="entry name" value="Diacylglycerol_kinase_cat_dom"/>
</dbReference>
<dbReference type="InterPro" id="IPR050187">
    <property type="entry name" value="Lipid_Phosphate_FormReg"/>
</dbReference>
<feature type="non-terminal residue" evidence="3">
    <location>
        <position position="1"/>
    </location>
</feature>
<dbReference type="PANTHER" id="PTHR12358">
    <property type="entry name" value="SPHINGOSINE KINASE"/>
    <property type="match status" value="1"/>
</dbReference>
<evidence type="ECO:0000256" key="1">
    <source>
        <dbReference type="SAM" id="MobiDB-lite"/>
    </source>
</evidence>
<feature type="compositionally biased region" description="Polar residues" evidence="1">
    <location>
        <begin position="427"/>
        <end position="436"/>
    </location>
</feature>
<organism evidence="3 4">
    <name type="scientific">Mya arenaria</name>
    <name type="common">Soft-shell clam</name>
    <dbReference type="NCBI Taxonomy" id="6604"/>
    <lineage>
        <taxon>Eukaryota</taxon>
        <taxon>Metazoa</taxon>
        <taxon>Spiralia</taxon>
        <taxon>Lophotrochozoa</taxon>
        <taxon>Mollusca</taxon>
        <taxon>Bivalvia</taxon>
        <taxon>Autobranchia</taxon>
        <taxon>Heteroconchia</taxon>
        <taxon>Euheterodonta</taxon>
        <taxon>Imparidentia</taxon>
        <taxon>Neoheterodontei</taxon>
        <taxon>Myida</taxon>
        <taxon>Myoidea</taxon>
        <taxon>Myidae</taxon>
        <taxon>Mya</taxon>
    </lineage>
</organism>
<evidence type="ECO:0000313" key="3">
    <source>
        <dbReference type="EMBL" id="WAQ94320.1"/>
    </source>
</evidence>
<feature type="compositionally biased region" description="Acidic residues" evidence="1">
    <location>
        <begin position="481"/>
        <end position="498"/>
    </location>
</feature>
<feature type="region of interest" description="Disordered" evidence="1">
    <location>
        <begin position="419"/>
        <end position="544"/>
    </location>
</feature>
<name>A0ABY7DC86_MYAAR</name>
<feature type="domain" description="DAGKc" evidence="2">
    <location>
        <begin position="163"/>
        <end position="212"/>
    </location>
</feature>
<sequence length="544" mass="62708">MGDIEEYIFDDDGNPILNCPNLPQEDQLFADEPDLKDIFHCKSDGYDVTLSLSKGYICWTNKKGKNKKGEDKNTVKLRDVFGITMKRKKASSEKEEGLCLGFTLHIADRFGPNTWVDKIVVFEHPSETLCTRYIRKTREYLDEVQHNEHIKQEMTHINLDDFDWLPLGIIPCGSTNDICRSITGTEDVVTCTIHILMGWKSPVDICSAYSEDNFLQWSFNCQYGFAGNVLTFRKRYKKLGKRGLEAAFMKALTKAKLRCDTCWKETVEDDNGVTEDLVQAFDPLSESNNSDTLVNLAELEETPWRTKKLDCLNIGLYTISGRSELAARGLSMYTHLNDGAAELVLIKDAPRKEFIRFDFPFIEVLRVKEFKFRLRLPTGFQYKDRNFSELDYEINRQQKQMDSATKSMEILEIDDLIESDNDDQVDKSPSPSLNDSVHSKDSKRVNNNNKPAPFKKAKSVQHFDKKVLKRTSTETSIETFTTDDTDSDSDTEDSDSDMENGKEIVTFAEEDRAKRQRKRQKKEDKKKAKEEQKMKSVWNMDNEI</sequence>
<protein>
    <submittedName>
        <fullName evidence="3">CERKL-like protein</fullName>
    </submittedName>
</protein>
<gene>
    <name evidence="3" type="ORF">MAR_006791</name>
</gene>
<dbReference type="InterPro" id="IPR016064">
    <property type="entry name" value="NAD/diacylglycerol_kinase_sf"/>
</dbReference>
<evidence type="ECO:0000259" key="2">
    <source>
        <dbReference type="PROSITE" id="PS50146"/>
    </source>
</evidence>
<dbReference type="PANTHER" id="PTHR12358:SF26">
    <property type="entry name" value="CERAMIDE KINASE-LIKE PROTEIN"/>
    <property type="match status" value="1"/>
</dbReference>
<evidence type="ECO:0000313" key="4">
    <source>
        <dbReference type="Proteomes" id="UP001164746"/>
    </source>
</evidence>
<dbReference type="Pfam" id="PF25382">
    <property type="entry name" value="PH_CERK"/>
    <property type="match status" value="1"/>
</dbReference>
<dbReference type="SUPFAM" id="SSF111331">
    <property type="entry name" value="NAD kinase/diacylglycerol kinase-like"/>
    <property type="match status" value="1"/>
</dbReference>
<reference evidence="3" key="1">
    <citation type="submission" date="2022-11" db="EMBL/GenBank/DDBJ databases">
        <title>Centuries of genome instability and evolution in soft-shell clam transmissible cancer (bioRxiv).</title>
        <authorList>
            <person name="Hart S.F.M."/>
            <person name="Yonemitsu M.A."/>
            <person name="Giersch R.M."/>
            <person name="Beal B.F."/>
            <person name="Arriagada G."/>
            <person name="Davis B.W."/>
            <person name="Ostrander E.A."/>
            <person name="Goff S.P."/>
            <person name="Metzger M.J."/>
        </authorList>
    </citation>
    <scope>NUCLEOTIDE SEQUENCE</scope>
    <source>
        <strain evidence="3">MELC-2E11</strain>
        <tissue evidence="3">Siphon/mantle</tissue>
    </source>
</reference>
<dbReference type="Proteomes" id="UP001164746">
    <property type="component" value="Chromosome 1"/>
</dbReference>
<dbReference type="Gene3D" id="2.60.200.40">
    <property type="match status" value="1"/>
</dbReference>
<feature type="compositionally biased region" description="Basic and acidic residues" evidence="1">
    <location>
        <begin position="521"/>
        <end position="534"/>
    </location>
</feature>
<keyword evidence="4" id="KW-1185">Reference proteome</keyword>
<dbReference type="Pfam" id="PF19280">
    <property type="entry name" value="CERK_C"/>
    <property type="match status" value="1"/>
</dbReference>
<dbReference type="InterPro" id="IPR045363">
    <property type="entry name" value="CERK_C"/>
</dbReference>
<dbReference type="Gene3D" id="3.40.50.10330">
    <property type="entry name" value="Probable inorganic polyphosphate/atp-NAD kinase, domain 1"/>
    <property type="match status" value="1"/>
</dbReference>
<dbReference type="InterPro" id="IPR057465">
    <property type="entry name" value="CERK_PH"/>
</dbReference>
<dbReference type="PROSITE" id="PS50146">
    <property type="entry name" value="DAGK"/>
    <property type="match status" value="1"/>
</dbReference>
<proteinExistence type="predicted"/>
<dbReference type="EMBL" id="CP111012">
    <property type="protein sequence ID" value="WAQ94320.1"/>
    <property type="molecule type" value="Genomic_DNA"/>
</dbReference>
<accession>A0ABY7DC86</accession>
<dbReference type="Pfam" id="PF00781">
    <property type="entry name" value="DAGK_cat"/>
    <property type="match status" value="1"/>
</dbReference>